<evidence type="ECO:0000256" key="4">
    <source>
        <dbReference type="ARBA" id="ARBA00023136"/>
    </source>
</evidence>
<organism evidence="8 9">
    <name type="scientific">Chitinophaga cymbidii</name>
    <dbReference type="NCBI Taxonomy" id="1096750"/>
    <lineage>
        <taxon>Bacteria</taxon>
        <taxon>Pseudomonadati</taxon>
        <taxon>Bacteroidota</taxon>
        <taxon>Chitinophagia</taxon>
        <taxon>Chitinophagales</taxon>
        <taxon>Chitinophagaceae</taxon>
        <taxon>Chitinophaga</taxon>
    </lineage>
</organism>
<name>A0A512RMW3_9BACT</name>
<accession>A0A512RMW3</accession>
<dbReference type="CDD" id="cd08977">
    <property type="entry name" value="SusD"/>
    <property type="match status" value="1"/>
</dbReference>
<keyword evidence="5" id="KW-0998">Cell outer membrane</keyword>
<comment type="subcellular location">
    <subcellularLocation>
        <location evidence="1">Cell outer membrane</location>
    </subcellularLocation>
</comment>
<dbReference type="InterPro" id="IPR011990">
    <property type="entry name" value="TPR-like_helical_dom_sf"/>
</dbReference>
<evidence type="ECO:0000256" key="1">
    <source>
        <dbReference type="ARBA" id="ARBA00004442"/>
    </source>
</evidence>
<keyword evidence="3" id="KW-0732">Signal</keyword>
<evidence type="ECO:0008006" key="10">
    <source>
        <dbReference type="Google" id="ProtNLM"/>
    </source>
</evidence>
<dbReference type="InterPro" id="IPR033985">
    <property type="entry name" value="SusD-like_N"/>
</dbReference>
<evidence type="ECO:0000313" key="8">
    <source>
        <dbReference type="EMBL" id="GEP97045.1"/>
    </source>
</evidence>
<keyword evidence="9" id="KW-1185">Reference proteome</keyword>
<evidence type="ECO:0000259" key="6">
    <source>
        <dbReference type="Pfam" id="PF07980"/>
    </source>
</evidence>
<dbReference type="PROSITE" id="PS51257">
    <property type="entry name" value="PROKAR_LIPOPROTEIN"/>
    <property type="match status" value="1"/>
</dbReference>
<dbReference type="Proteomes" id="UP000321436">
    <property type="component" value="Unassembled WGS sequence"/>
</dbReference>
<dbReference type="Pfam" id="PF07980">
    <property type="entry name" value="SusD_RagB"/>
    <property type="match status" value="1"/>
</dbReference>
<feature type="domain" description="RagB/SusD" evidence="6">
    <location>
        <begin position="322"/>
        <end position="570"/>
    </location>
</feature>
<dbReference type="GO" id="GO:0009279">
    <property type="term" value="C:cell outer membrane"/>
    <property type="evidence" value="ECO:0007669"/>
    <property type="project" value="UniProtKB-SubCell"/>
</dbReference>
<comment type="similarity">
    <text evidence="2">Belongs to the SusD family.</text>
</comment>
<keyword evidence="4" id="KW-0472">Membrane</keyword>
<comment type="caution">
    <text evidence="8">The sequence shown here is derived from an EMBL/GenBank/DDBJ whole genome shotgun (WGS) entry which is preliminary data.</text>
</comment>
<dbReference type="EMBL" id="BKAU01000004">
    <property type="protein sequence ID" value="GEP97045.1"/>
    <property type="molecule type" value="Genomic_DNA"/>
</dbReference>
<evidence type="ECO:0000259" key="7">
    <source>
        <dbReference type="Pfam" id="PF14322"/>
    </source>
</evidence>
<dbReference type="Gene3D" id="1.25.40.390">
    <property type="match status" value="1"/>
</dbReference>
<evidence type="ECO:0000313" key="9">
    <source>
        <dbReference type="Proteomes" id="UP000321436"/>
    </source>
</evidence>
<dbReference type="SUPFAM" id="SSF48452">
    <property type="entry name" value="TPR-like"/>
    <property type="match status" value="1"/>
</dbReference>
<evidence type="ECO:0000256" key="2">
    <source>
        <dbReference type="ARBA" id="ARBA00006275"/>
    </source>
</evidence>
<reference evidence="8 9" key="1">
    <citation type="submission" date="2019-07" db="EMBL/GenBank/DDBJ databases">
        <title>Whole genome shotgun sequence of Chitinophaga cymbidii NBRC 109752.</title>
        <authorList>
            <person name="Hosoyama A."/>
            <person name="Uohara A."/>
            <person name="Ohji S."/>
            <person name="Ichikawa N."/>
        </authorList>
    </citation>
    <scope>NUCLEOTIDE SEQUENCE [LARGE SCALE GENOMIC DNA]</scope>
    <source>
        <strain evidence="8 9">NBRC 109752</strain>
    </source>
</reference>
<evidence type="ECO:0000256" key="5">
    <source>
        <dbReference type="ARBA" id="ARBA00023237"/>
    </source>
</evidence>
<feature type="domain" description="SusD-like N-terminal" evidence="7">
    <location>
        <begin position="26"/>
        <end position="232"/>
    </location>
</feature>
<dbReference type="InterPro" id="IPR012944">
    <property type="entry name" value="SusD_RagB_dom"/>
</dbReference>
<dbReference type="RefSeq" id="WP_222614423.1">
    <property type="nucleotide sequence ID" value="NZ_BKAU01000004.1"/>
</dbReference>
<dbReference type="AlphaFoldDB" id="A0A512RMW3"/>
<gene>
    <name evidence="8" type="ORF">CCY01nite_33050</name>
</gene>
<sequence length="570" mass="65392">MKPMKKLHALYILGLCSILSVSCEKKFLDKAPGVDVTENTMFSSQTELEMYVASLYRHGIHHGFPTEDRSLTNAATYDISAGATDEVEYAVGWMTSQRWNNASITASDIVNLEDYRFFLRWTAIRMANIIMERLDEVPNLTAVYRDQVYGEARFIRALNYFEMVKRYGGVPIADKRFQLTDDLAIGRNTLEECINFIVSDATDAAAKLPPSYPSNMRGRATKGAALMLKARTLLYAASPLFNAAQPYLNFGDKNNLICYGNFDKERWKLAADAAKAVIDQAPSAGTRLITDRGVTANYKYQWTTNDNPEIILAAKIYGLRNNWEIPWATMKPNTLTHSGWGGAMVTMNFIRKYEKKDGTPQTWPEAGGNNLFEKYDELDPRFKQTVAYHNSYWNREDPQFNCMNSALGHWMHKLIPEELHNGAAQIPNWQIFRLAEAYLNYAEALNEYYDVPPSDAYEAVNVIRRRSGMPDLPDNLSKDAFRARVRNERAVELAFEDHRFWDIRRWMIAEENGVMRGDFWGLKLAAIPNSTEIRFTPFIFEQRTFLRKMYLHPFILSEVNKGHIAQNPGW</sequence>
<dbReference type="Pfam" id="PF14322">
    <property type="entry name" value="SusD-like_3"/>
    <property type="match status" value="1"/>
</dbReference>
<evidence type="ECO:0000256" key="3">
    <source>
        <dbReference type="ARBA" id="ARBA00022729"/>
    </source>
</evidence>
<proteinExistence type="inferred from homology"/>
<protein>
    <recommendedName>
        <fullName evidence="10">Starch-binding protein</fullName>
    </recommendedName>
</protein>